<evidence type="ECO:0000256" key="1">
    <source>
        <dbReference type="ARBA" id="ARBA00001947"/>
    </source>
</evidence>
<evidence type="ECO:0000256" key="2">
    <source>
        <dbReference type="ARBA" id="ARBA00005988"/>
    </source>
</evidence>
<dbReference type="InterPro" id="IPR050821">
    <property type="entry name" value="Cytosolic_carboxypeptidase"/>
</dbReference>
<accession>A0A818SHE9</accession>
<feature type="region of interest" description="Disordered" evidence="4">
    <location>
        <begin position="547"/>
        <end position="571"/>
    </location>
</feature>
<evidence type="ECO:0000313" key="7">
    <source>
        <dbReference type="Proteomes" id="UP000663836"/>
    </source>
</evidence>
<proteinExistence type="inferred from homology"/>
<dbReference type="PANTHER" id="PTHR12756:SF12">
    <property type="entry name" value="CYTOSOLIC CARBOXYPEPTIDASE-LIKE PROTEIN 5"/>
    <property type="match status" value="1"/>
</dbReference>
<comment type="cofactor">
    <cofactor evidence="1">
        <name>Zn(2+)</name>
        <dbReference type="ChEBI" id="CHEBI:29105"/>
    </cofactor>
</comment>
<dbReference type="Pfam" id="PF00246">
    <property type="entry name" value="Peptidase_M14"/>
    <property type="match status" value="1"/>
</dbReference>
<evidence type="ECO:0000256" key="3">
    <source>
        <dbReference type="PROSITE-ProRule" id="PRU01379"/>
    </source>
</evidence>
<sequence>MNSNDVSTTNSSSSSSSSIQLFANFDSGNILRYERVTSSTSSSQPSTNPIETDTNTNTTTTTTNNNNNNSGADNGLNTISHTLPKHDIEFNVWTKRDCEGTSRMNGNRSWFYFGVKGGYGKCIRFNIMNLNRQGKLFEMGMLPVFRTVPGHEKWSRIYIRPCWETINEDFKLSFVHRIADLKNSITYFAFCFPHSYEDMQQLLNTYDNLYNSRLADYYLEHPSLPVNNSDIYYHRETLCYSCDSNKIDLITITSYKGITKEREHHFDKKLFPDASTINKRPYQFRNKRIFFLSSRVHPGETPAAFVFLGFLDFILKIDDPRAKLLRDSYIFKLIPILNPDGVQRGHYRTDQFGVNLNRMYLDPDFEKHPSIYAAKSLIAYHHINNCVSPRSPLSIYDIFKDVMPSEQLNNQQILNDSQFQGKSTPRRTQFQQEILCETTMINSTQPNNNTFENLSLDEQIINDENGSFFIERSENGLIQAVTTEIDDLEMQRSSPYAFRYINENLELHQDLFIVNNNDDDEDEGNLRNQMKVQLEYDILLSYYKSNEGSDDDDDMPSSGQTNENGVHEVKSPHLANPDLLKISPYESGIAYYIDLHGHASKKGCFVYGNHLPDDDQHTDNVLFAKLISLNSPHFDFENCNFTIKNMYMKDKREGLSKEGSGRVALNKHFGILHSYTLECSYAVGKSCNSISAAENDAHGGRISPATPFSLPPKFTIDHYRDVGKACALAAIDILPGRNQFTRVNQSTFKTLHTLRDFLKHQIRQQRNRIGNSRIISSIIPPPSSTTTTTTTVTTNRAKQQQYMARVTQTYRTTTNPNNLSAVTHQQQQMTSSFPLVSSAPPSTITNRITSNNQLNRISATHSNQSTSSSRFKTAYDNRRYSNVQTPYKRSLQHPITSNPKLTPTLSRNETSTLPSARLVLQQQISSPGRLQHLQRQSSSSPQFVTQVGSILDPLVVGRTRPPQLPPPTVRNAIQRNAVSLHTLPINQQNGTMTRGRSQNSAHKGSLSTRTSKIRQQSLAPFDLQQPPLAYSSATVIYQHPLNTDQPPVFFE</sequence>
<feature type="domain" description="Peptidase M14" evidence="5">
    <location>
        <begin position="192"/>
        <end position="734"/>
    </location>
</feature>
<feature type="compositionally biased region" description="Low complexity" evidence="4">
    <location>
        <begin position="54"/>
        <end position="69"/>
    </location>
</feature>
<dbReference type="AlphaFoldDB" id="A0A818SHE9"/>
<protein>
    <recommendedName>
        <fullName evidence="5">Peptidase M14 domain-containing protein</fullName>
    </recommendedName>
</protein>
<feature type="compositionally biased region" description="Low complexity" evidence="4">
    <location>
        <begin position="37"/>
        <end position="47"/>
    </location>
</feature>
<feature type="region of interest" description="Disordered" evidence="4">
    <location>
        <begin position="825"/>
        <end position="847"/>
    </location>
</feature>
<gene>
    <name evidence="6" type="ORF">JBS370_LOCUS7313</name>
</gene>
<organism evidence="6 7">
    <name type="scientific">Rotaria sordida</name>
    <dbReference type="NCBI Taxonomy" id="392033"/>
    <lineage>
        <taxon>Eukaryota</taxon>
        <taxon>Metazoa</taxon>
        <taxon>Spiralia</taxon>
        <taxon>Gnathifera</taxon>
        <taxon>Rotifera</taxon>
        <taxon>Eurotatoria</taxon>
        <taxon>Bdelloidea</taxon>
        <taxon>Philodinida</taxon>
        <taxon>Philodinidae</taxon>
        <taxon>Rotaria</taxon>
    </lineage>
</organism>
<dbReference type="EMBL" id="CAJOBD010000431">
    <property type="protein sequence ID" value="CAF3667542.1"/>
    <property type="molecule type" value="Genomic_DNA"/>
</dbReference>
<feature type="region of interest" description="Disordered" evidence="4">
    <location>
        <begin position="888"/>
        <end position="908"/>
    </location>
</feature>
<evidence type="ECO:0000256" key="4">
    <source>
        <dbReference type="SAM" id="MobiDB-lite"/>
    </source>
</evidence>
<reference evidence="6" key="1">
    <citation type="submission" date="2021-02" db="EMBL/GenBank/DDBJ databases">
        <authorList>
            <person name="Nowell W R."/>
        </authorList>
    </citation>
    <scope>NUCLEOTIDE SEQUENCE</scope>
</reference>
<dbReference type="GO" id="GO:0004181">
    <property type="term" value="F:metallocarboxypeptidase activity"/>
    <property type="evidence" value="ECO:0007669"/>
    <property type="project" value="InterPro"/>
</dbReference>
<dbReference type="GO" id="GO:0006508">
    <property type="term" value="P:proteolysis"/>
    <property type="evidence" value="ECO:0007669"/>
    <property type="project" value="InterPro"/>
</dbReference>
<dbReference type="Gene3D" id="2.60.40.3120">
    <property type="match status" value="1"/>
</dbReference>
<comment type="similarity">
    <text evidence="2 3">Belongs to the peptidase M14 family.</text>
</comment>
<feature type="active site" description="Proton donor/acceptor" evidence="3">
    <location>
        <position position="678"/>
    </location>
</feature>
<dbReference type="Proteomes" id="UP000663836">
    <property type="component" value="Unassembled WGS sequence"/>
</dbReference>
<dbReference type="GO" id="GO:0008270">
    <property type="term" value="F:zinc ion binding"/>
    <property type="evidence" value="ECO:0007669"/>
    <property type="project" value="InterPro"/>
</dbReference>
<feature type="region of interest" description="Disordered" evidence="4">
    <location>
        <begin position="987"/>
        <end position="1012"/>
    </location>
</feature>
<comment type="caution">
    <text evidence="6">The sequence shown here is derived from an EMBL/GenBank/DDBJ whole genome shotgun (WGS) entry which is preliminary data.</text>
</comment>
<evidence type="ECO:0000259" key="5">
    <source>
        <dbReference type="PROSITE" id="PS52035"/>
    </source>
</evidence>
<feature type="region of interest" description="Disordered" evidence="4">
    <location>
        <begin position="36"/>
        <end position="76"/>
    </location>
</feature>
<name>A0A818SHE9_9BILA</name>
<dbReference type="SUPFAM" id="SSF53187">
    <property type="entry name" value="Zn-dependent exopeptidases"/>
    <property type="match status" value="2"/>
</dbReference>
<dbReference type="PANTHER" id="PTHR12756">
    <property type="entry name" value="CYTOSOLIC CARBOXYPEPTIDASE"/>
    <property type="match status" value="1"/>
</dbReference>
<dbReference type="InterPro" id="IPR000834">
    <property type="entry name" value="Peptidase_M14"/>
</dbReference>
<dbReference type="Gene3D" id="3.40.630.10">
    <property type="entry name" value="Zn peptidases"/>
    <property type="match status" value="2"/>
</dbReference>
<evidence type="ECO:0000313" key="6">
    <source>
        <dbReference type="EMBL" id="CAF3667542.1"/>
    </source>
</evidence>
<dbReference type="PROSITE" id="PS52035">
    <property type="entry name" value="PEPTIDASE_M14"/>
    <property type="match status" value="1"/>
</dbReference>